<dbReference type="EMBL" id="JAKOGI010000161">
    <property type="protein sequence ID" value="KAJ8441590.1"/>
    <property type="molecule type" value="Genomic_DNA"/>
</dbReference>
<reference evidence="1" key="1">
    <citation type="submission" date="2022-04" db="EMBL/GenBank/DDBJ databases">
        <title>Carnegiea gigantea Genome sequencing and assembly v2.</title>
        <authorList>
            <person name="Copetti D."/>
            <person name="Sanderson M.J."/>
            <person name="Burquez A."/>
            <person name="Wojciechowski M.F."/>
        </authorList>
    </citation>
    <scope>NUCLEOTIDE SEQUENCE</scope>
    <source>
        <strain evidence="1">SGP5-SGP5p</strain>
        <tissue evidence="1">Aerial part</tissue>
    </source>
</reference>
<dbReference type="OrthoDB" id="1761837at2759"/>
<gene>
    <name evidence="1" type="ORF">Cgig2_023154</name>
</gene>
<evidence type="ECO:0000313" key="2">
    <source>
        <dbReference type="Proteomes" id="UP001153076"/>
    </source>
</evidence>
<comment type="caution">
    <text evidence="1">The sequence shown here is derived from an EMBL/GenBank/DDBJ whole genome shotgun (WGS) entry which is preliminary data.</text>
</comment>
<proteinExistence type="predicted"/>
<accession>A0A9Q1KDN0</accession>
<evidence type="ECO:0000313" key="1">
    <source>
        <dbReference type="EMBL" id="KAJ8441590.1"/>
    </source>
</evidence>
<dbReference type="Proteomes" id="UP001153076">
    <property type="component" value="Unassembled WGS sequence"/>
</dbReference>
<dbReference type="AlphaFoldDB" id="A0A9Q1KDN0"/>
<organism evidence="1 2">
    <name type="scientific">Carnegiea gigantea</name>
    <dbReference type="NCBI Taxonomy" id="171969"/>
    <lineage>
        <taxon>Eukaryota</taxon>
        <taxon>Viridiplantae</taxon>
        <taxon>Streptophyta</taxon>
        <taxon>Embryophyta</taxon>
        <taxon>Tracheophyta</taxon>
        <taxon>Spermatophyta</taxon>
        <taxon>Magnoliopsida</taxon>
        <taxon>eudicotyledons</taxon>
        <taxon>Gunneridae</taxon>
        <taxon>Pentapetalae</taxon>
        <taxon>Caryophyllales</taxon>
        <taxon>Cactineae</taxon>
        <taxon>Cactaceae</taxon>
        <taxon>Cactoideae</taxon>
        <taxon>Echinocereeae</taxon>
        <taxon>Carnegiea</taxon>
    </lineage>
</organism>
<sequence length="322" mass="35717">MPVAPRGNVFDTNMSKDEGKLGSKTKLKIIRSRKPLEPFLQPMEDGSSRIKIPGIDVVIPATPFPAIPIERIALIEKLIELAPKGADNIIDILDAEPNLTECVEESNVVNFKNELAHVPLPSGSQCFPSIRRIPSFGKDLFDSRLRLEDLKGVCSPDDDEVESICRANVPLLVPHAQCPLRGLQGGISVFNANAVIKEVSSTPFDGLSSLKRNFDNLYTTILQRGVDITPLENKDLQQSYSSQTFAEEYDSCRMEVQDKIDKASRRLNTEGTHHNIKTAELNSQGQIDILNAIEVMDAAPKASLEKDEAYIKESFEDLKNFQ</sequence>
<protein>
    <submittedName>
        <fullName evidence="1">Uncharacterized protein</fullName>
    </submittedName>
</protein>
<keyword evidence="2" id="KW-1185">Reference proteome</keyword>
<name>A0A9Q1KDN0_9CARY</name>